<dbReference type="AlphaFoldDB" id="I7GHP9"/>
<organism evidence="1">
    <name type="scientific">Macaca fascicularis</name>
    <name type="common">Crab-eating macaque</name>
    <name type="synonym">Cynomolgus monkey</name>
    <dbReference type="NCBI Taxonomy" id="9541"/>
    <lineage>
        <taxon>Eukaryota</taxon>
        <taxon>Metazoa</taxon>
        <taxon>Chordata</taxon>
        <taxon>Craniata</taxon>
        <taxon>Vertebrata</taxon>
        <taxon>Euteleostomi</taxon>
        <taxon>Mammalia</taxon>
        <taxon>Eutheria</taxon>
        <taxon>Euarchontoglires</taxon>
        <taxon>Primates</taxon>
        <taxon>Haplorrhini</taxon>
        <taxon>Catarrhini</taxon>
        <taxon>Cercopithecidae</taxon>
        <taxon>Cercopithecinae</taxon>
        <taxon>Macaca</taxon>
    </lineage>
</organism>
<reference evidence="1" key="1">
    <citation type="journal article" date="2007" name="PLoS Biol.">
        <title>Rate of evolution in brain-expressed genes in humans and other primates.</title>
        <authorList>
            <person name="Wang H.-Y."/>
            <person name="Chien H.-C."/>
            <person name="Osada N."/>
            <person name="Hashimoto K."/>
            <person name="Sugano S."/>
            <person name="Gojobori T."/>
            <person name="Chou C.-K."/>
            <person name="Tsai S.-F."/>
            <person name="Wu C.-I."/>
            <person name="Shen C.-K.J."/>
        </authorList>
    </citation>
    <scope>NUCLEOTIDE SEQUENCE</scope>
</reference>
<proteinExistence type="evidence at transcript level"/>
<protein>
    <submittedName>
        <fullName evidence="1">Macaca fascicularis brain cDNA clone: QbsA-11812, similar to human proteolipid protein 1 (Pelizaeus-Merzbacher disease,spastic paraplegia 2, uncomplicated) (PLP1), transcriptvariant 2, mRNA, RefSeq...</fullName>
    </submittedName>
</protein>
<name>I7GHP9_MACFA</name>
<dbReference type="EMBL" id="AB171413">
    <property type="protein sequence ID" value="BAE88476.1"/>
    <property type="molecule type" value="mRNA"/>
</dbReference>
<evidence type="ECO:0000313" key="1">
    <source>
        <dbReference type="EMBL" id="BAE88476.1"/>
    </source>
</evidence>
<accession>I7GHP9</accession>
<sequence>MDLVTHVELLGGPPPNIIRIVLTIIQRYVPGLADSVTVPCERSVLIVQIKNVRH</sequence>